<protein>
    <submittedName>
        <fullName evidence="4">Glutamate-1-semialdehyde 2,1-aminomutase</fullName>
        <ecNumber evidence="4">5.4.3.8</ecNumber>
    </submittedName>
</protein>
<evidence type="ECO:0000313" key="5">
    <source>
        <dbReference type="Proteomes" id="UP000559598"/>
    </source>
</evidence>
<proteinExistence type="inferred from homology"/>
<dbReference type="GO" id="GO:0008483">
    <property type="term" value="F:transaminase activity"/>
    <property type="evidence" value="ECO:0007669"/>
    <property type="project" value="InterPro"/>
</dbReference>
<dbReference type="AlphaFoldDB" id="A0A840DQ49"/>
<dbReference type="PANTHER" id="PTHR43713">
    <property type="entry name" value="GLUTAMATE-1-SEMIALDEHYDE 2,1-AMINOMUTASE"/>
    <property type="match status" value="1"/>
</dbReference>
<dbReference type="Gene3D" id="3.90.1150.10">
    <property type="entry name" value="Aspartate Aminotransferase, domain 1"/>
    <property type="match status" value="1"/>
</dbReference>
<dbReference type="Proteomes" id="UP000559598">
    <property type="component" value="Unassembled WGS sequence"/>
</dbReference>
<dbReference type="Pfam" id="PF00202">
    <property type="entry name" value="Aminotran_3"/>
    <property type="match status" value="1"/>
</dbReference>
<dbReference type="SUPFAM" id="SSF53383">
    <property type="entry name" value="PLP-dependent transferases"/>
    <property type="match status" value="1"/>
</dbReference>
<keyword evidence="4" id="KW-0413">Isomerase</keyword>
<dbReference type="EC" id="5.4.3.8" evidence="4"/>
<evidence type="ECO:0000256" key="1">
    <source>
        <dbReference type="ARBA" id="ARBA00001933"/>
    </source>
</evidence>
<comment type="caution">
    <text evidence="4">The sequence shown here is derived from an EMBL/GenBank/DDBJ whole genome shotgun (WGS) entry which is preliminary data.</text>
</comment>
<dbReference type="CDD" id="cd00610">
    <property type="entry name" value="OAT_like"/>
    <property type="match status" value="1"/>
</dbReference>
<accession>A0A840DQ49</accession>
<dbReference type="Gene3D" id="3.40.640.10">
    <property type="entry name" value="Type I PLP-dependent aspartate aminotransferase-like (Major domain)"/>
    <property type="match status" value="1"/>
</dbReference>
<keyword evidence="2 3" id="KW-0663">Pyridoxal phosphate</keyword>
<keyword evidence="5" id="KW-1185">Reference proteome</keyword>
<dbReference type="InterPro" id="IPR015424">
    <property type="entry name" value="PyrdxlP-dep_Trfase"/>
</dbReference>
<dbReference type="InterPro" id="IPR005814">
    <property type="entry name" value="Aminotrans_3"/>
</dbReference>
<reference evidence="4 5" key="1">
    <citation type="submission" date="2020-08" db="EMBL/GenBank/DDBJ databases">
        <title>Genomic Encyclopedia of Type Strains, Phase IV (KMG-IV): sequencing the most valuable type-strain genomes for metagenomic binning, comparative biology and taxonomic classification.</title>
        <authorList>
            <person name="Goeker M."/>
        </authorList>
    </citation>
    <scope>NUCLEOTIDE SEQUENCE [LARGE SCALE GENOMIC DNA]</scope>
    <source>
        <strain evidence="4 5">DSM 17075</strain>
    </source>
</reference>
<gene>
    <name evidence="4" type="ORF">GGR02_001507</name>
</gene>
<comment type="cofactor">
    <cofactor evidence="1">
        <name>pyridoxal 5'-phosphate</name>
        <dbReference type="ChEBI" id="CHEBI:597326"/>
    </cofactor>
</comment>
<dbReference type="PANTHER" id="PTHR43713:SF3">
    <property type="entry name" value="GLUTAMATE-1-SEMIALDEHYDE 2,1-AMINOMUTASE 1, CHLOROPLASTIC-RELATED"/>
    <property type="match status" value="1"/>
</dbReference>
<evidence type="ECO:0000313" key="4">
    <source>
        <dbReference type="EMBL" id="MBB4073745.1"/>
    </source>
</evidence>
<dbReference type="InterPro" id="IPR015422">
    <property type="entry name" value="PyrdxlP-dep_Trfase_small"/>
</dbReference>
<organism evidence="4 5">
    <name type="scientific">Anoxybacteroides voinovskiense</name>
    <dbReference type="NCBI Taxonomy" id="230470"/>
    <lineage>
        <taxon>Bacteria</taxon>
        <taxon>Bacillati</taxon>
        <taxon>Bacillota</taxon>
        <taxon>Bacilli</taxon>
        <taxon>Bacillales</taxon>
        <taxon>Anoxybacillaceae</taxon>
        <taxon>Anoxybacteroides</taxon>
    </lineage>
</organism>
<dbReference type="EMBL" id="JACIDE010000008">
    <property type="protein sequence ID" value="MBB4073745.1"/>
    <property type="molecule type" value="Genomic_DNA"/>
</dbReference>
<dbReference type="InterPro" id="IPR015421">
    <property type="entry name" value="PyrdxlP-dep_Trfase_major"/>
</dbReference>
<sequence length="430" mass="48442">MSKRYAKSEQFLERSLQSIPLASQTFSKSMIQYPLGVSPLFAQKGKGSRLFDIDGNEYIDFVNGLASLTLGYNDPDVQEAVIAQIHEGTIFSLPHPLETFVAEKIIEMVPCAEMVRFGKNESDATAGAIRLARAFTRRDRVAVCGYHGWQDWYIGSTSRDLGVPKATKELTHVFIYNDIDSLKKLFQQYPNDIAAVILEPMNVQEPKNGFLHEVKELTHQHGAILIFDETITGFRFANGGAQEYFGVIPDLATFGKGLANGYPLSAIVGKKEIMQLMEEIFFSFTFGGETLSLAASLATLNKLQREPVIDTLYVQGSKLINGLRNIIEKLQLQEVIDLSGHPSWSFVHVKPTSRYNIWEIKTLFMQELFQRGVLMIGTHNMSYAHSDEDIEITLNVYAEVLTVIKQAMENETLEQMLRTKPIEPLFKIRS</sequence>
<comment type="similarity">
    <text evidence="3">Belongs to the class-III pyridoxal-phosphate-dependent aminotransferase family.</text>
</comment>
<name>A0A840DQ49_9BACL</name>
<evidence type="ECO:0000256" key="2">
    <source>
        <dbReference type="ARBA" id="ARBA00022898"/>
    </source>
</evidence>
<dbReference type="RefSeq" id="WP_183184077.1">
    <property type="nucleotide sequence ID" value="NZ_BMNP01000006.1"/>
</dbReference>
<dbReference type="GO" id="GO:0042286">
    <property type="term" value="F:glutamate-1-semialdehyde 2,1-aminomutase activity"/>
    <property type="evidence" value="ECO:0007669"/>
    <property type="project" value="UniProtKB-EC"/>
</dbReference>
<evidence type="ECO:0000256" key="3">
    <source>
        <dbReference type="RuleBase" id="RU003560"/>
    </source>
</evidence>
<dbReference type="GO" id="GO:0030170">
    <property type="term" value="F:pyridoxal phosphate binding"/>
    <property type="evidence" value="ECO:0007669"/>
    <property type="project" value="InterPro"/>
</dbReference>